<comment type="caution">
    <text evidence="1">The sequence shown here is derived from an EMBL/GenBank/DDBJ whole genome shotgun (WGS) entry which is preliminary data.</text>
</comment>
<evidence type="ECO:0000313" key="1">
    <source>
        <dbReference type="EMBL" id="KXB58512.1"/>
    </source>
</evidence>
<name>A0A133ZSX6_9FIRM</name>
<keyword evidence="2" id="KW-1185">Reference proteome</keyword>
<dbReference type="PATRIC" id="fig|467210.3.peg.1115"/>
<protein>
    <recommendedName>
        <fullName evidence="3">CopG family transcriptional regulator</fullName>
    </recommendedName>
</protein>
<gene>
    <name evidence="1" type="ORF">HMPREF1866_01124</name>
</gene>
<organism evidence="1 2">
    <name type="scientific">Lachnoanaerobaculum saburreum</name>
    <dbReference type="NCBI Taxonomy" id="467210"/>
    <lineage>
        <taxon>Bacteria</taxon>
        <taxon>Bacillati</taxon>
        <taxon>Bacillota</taxon>
        <taxon>Clostridia</taxon>
        <taxon>Lachnospirales</taxon>
        <taxon>Lachnospiraceae</taxon>
        <taxon>Lachnoanaerobaculum</taxon>
    </lineage>
</organism>
<accession>A0A133ZSX6</accession>
<dbReference type="EMBL" id="LSDA01000050">
    <property type="protein sequence ID" value="KXB58512.1"/>
    <property type="molecule type" value="Genomic_DNA"/>
</dbReference>
<sequence>MSPRTGRPKSDTPKVKQLGVRFNKEDLEKIDCLTEYYKETRVEVIRRGVNKLYSELENKK</sequence>
<evidence type="ECO:0000313" key="2">
    <source>
        <dbReference type="Proteomes" id="UP000070394"/>
    </source>
</evidence>
<reference evidence="2" key="1">
    <citation type="submission" date="2016-01" db="EMBL/GenBank/DDBJ databases">
        <authorList>
            <person name="Mitreva M."/>
            <person name="Pepin K.H."/>
            <person name="Mihindukulasuriya K.A."/>
            <person name="Fulton R."/>
            <person name="Fronick C."/>
            <person name="O'Laughlin M."/>
            <person name="Miner T."/>
            <person name="Herter B."/>
            <person name="Rosa B.A."/>
            <person name="Cordes M."/>
            <person name="Tomlinson C."/>
            <person name="Wollam A."/>
            <person name="Palsikar V.B."/>
            <person name="Mardis E.R."/>
            <person name="Wilson R.K."/>
        </authorList>
    </citation>
    <scope>NUCLEOTIDE SEQUENCE [LARGE SCALE GENOMIC DNA]</scope>
    <source>
        <strain evidence="2">DNF00896</strain>
    </source>
</reference>
<proteinExistence type="predicted"/>
<dbReference type="AlphaFoldDB" id="A0A133ZSX6"/>
<dbReference type="Proteomes" id="UP000070394">
    <property type="component" value="Unassembled WGS sequence"/>
</dbReference>
<evidence type="ECO:0008006" key="3">
    <source>
        <dbReference type="Google" id="ProtNLM"/>
    </source>
</evidence>
<dbReference type="STRING" id="467210.HMPREF1866_01124"/>